<dbReference type="SUPFAM" id="SSF55961">
    <property type="entry name" value="Bet v1-like"/>
    <property type="match status" value="1"/>
</dbReference>
<gene>
    <name evidence="2" type="primary">Dwil\GK11439</name>
    <name evidence="2" type="ORF">Dwil_GK11439</name>
</gene>
<dbReference type="Proteomes" id="UP000007798">
    <property type="component" value="Unassembled WGS sequence"/>
</dbReference>
<keyword evidence="3" id="KW-1185">Reference proteome</keyword>
<name>B4N435_DROWI</name>
<dbReference type="PhylomeDB" id="B4N435"/>
<keyword evidence="1" id="KW-1133">Transmembrane helix</keyword>
<dbReference type="HOGENOM" id="CLU_099307_1_0_1"/>
<accession>B4N435</accession>
<keyword evidence="1" id="KW-0812">Transmembrane</keyword>
<dbReference type="KEGG" id="dwi:6645588"/>
<feature type="transmembrane region" description="Helical" evidence="1">
    <location>
        <begin position="12"/>
        <end position="32"/>
    </location>
</feature>
<dbReference type="AlphaFoldDB" id="B4N435"/>
<dbReference type="OMA" id="HDWRYTV"/>
<dbReference type="CDD" id="cd07812">
    <property type="entry name" value="SRPBCC"/>
    <property type="match status" value="1"/>
</dbReference>
<dbReference type="InParanoid" id="B4N435"/>
<evidence type="ECO:0000313" key="3">
    <source>
        <dbReference type="Proteomes" id="UP000007798"/>
    </source>
</evidence>
<proteinExistence type="predicted"/>
<organism evidence="2 3">
    <name type="scientific">Drosophila willistoni</name>
    <name type="common">Fruit fly</name>
    <dbReference type="NCBI Taxonomy" id="7260"/>
    <lineage>
        <taxon>Eukaryota</taxon>
        <taxon>Metazoa</taxon>
        <taxon>Ecdysozoa</taxon>
        <taxon>Arthropoda</taxon>
        <taxon>Hexapoda</taxon>
        <taxon>Insecta</taxon>
        <taxon>Pterygota</taxon>
        <taxon>Neoptera</taxon>
        <taxon>Endopterygota</taxon>
        <taxon>Diptera</taxon>
        <taxon>Brachycera</taxon>
        <taxon>Muscomorpha</taxon>
        <taxon>Ephydroidea</taxon>
        <taxon>Drosophilidae</taxon>
        <taxon>Drosophila</taxon>
        <taxon>Sophophora</taxon>
    </lineage>
</organism>
<reference evidence="2 3" key="1">
    <citation type="journal article" date="2007" name="Nature">
        <title>Evolution of genes and genomes on the Drosophila phylogeny.</title>
        <authorList>
            <consortium name="Drosophila 12 Genomes Consortium"/>
            <person name="Clark A.G."/>
            <person name="Eisen M.B."/>
            <person name="Smith D.R."/>
            <person name="Bergman C.M."/>
            <person name="Oliver B."/>
            <person name="Markow T.A."/>
            <person name="Kaufman T.C."/>
            <person name="Kellis M."/>
            <person name="Gelbart W."/>
            <person name="Iyer V.N."/>
            <person name="Pollard D.A."/>
            <person name="Sackton T.B."/>
            <person name="Larracuente A.M."/>
            <person name="Singh N.D."/>
            <person name="Abad J.P."/>
            <person name="Abt D.N."/>
            <person name="Adryan B."/>
            <person name="Aguade M."/>
            <person name="Akashi H."/>
            <person name="Anderson W.W."/>
            <person name="Aquadro C.F."/>
            <person name="Ardell D.H."/>
            <person name="Arguello R."/>
            <person name="Artieri C.G."/>
            <person name="Barbash D.A."/>
            <person name="Barker D."/>
            <person name="Barsanti P."/>
            <person name="Batterham P."/>
            <person name="Batzoglou S."/>
            <person name="Begun D."/>
            <person name="Bhutkar A."/>
            <person name="Blanco E."/>
            <person name="Bosak S.A."/>
            <person name="Bradley R.K."/>
            <person name="Brand A.D."/>
            <person name="Brent M.R."/>
            <person name="Brooks A.N."/>
            <person name="Brown R.H."/>
            <person name="Butlin R.K."/>
            <person name="Caggese C."/>
            <person name="Calvi B.R."/>
            <person name="Bernardo de Carvalho A."/>
            <person name="Caspi A."/>
            <person name="Castrezana S."/>
            <person name="Celniker S.E."/>
            <person name="Chang J.L."/>
            <person name="Chapple C."/>
            <person name="Chatterji S."/>
            <person name="Chinwalla A."/>
            <person name="Civetta A."/>
            <person name="Clifton S.W."/>
            <person name="Comeron J.M."/>
            <person name="Costello J.C."/>
            <person name="Coyne J.A."/>
            <person name="Daub J."/>
            <person name="David R.G."/>
            <person name="Delcher A.L."/>
            <person name="Delehaunty K."/>
            <person name="Do C.B."/>
            <person name="Ebling H."/>
            <person name="Edwards K."/>
            <person name="Eickbush T."/>
            <person name="Evans J.D."/>
            <person name="Filipski A."/>
            <person name="Findeiss S."/>
            <person name="Freyhult E."/>
            <person name="Fulton L."/>
            <person name="Fulton R."/>
            <person name="Garcia A.C."/>
            <person name="Gardiner A."/>
            <person name="Garfield D.A."/>
            <person name="Garvin B.E."/>
            <person name="Gibson G."/>
            <person name="Gilbert D."/>
            <person name="Gnerre S."/>
            <person name="Godfrey J."/>
            <person name="Good R."/>
            <person name="Gotea V."/>
            <person name="Gravely B."/>
            <person name="Greenberg A.J."/>
            <person name="Griffiths-Jones S."/>
            <person name="Gross S."/>
            <person name="Guigo R."/>
            <person name="Gustafson E.A."/>
            <person name="Haerty W."/>
            <person name="Hahn M.W."/>
            <person name="Halligan D.L."/>
            <person name="Halpern A.L."/>
            <person name="Halter G.M."/>
            <person name="Han M.V."/>
            <person name="Heger A."/>
            <person name="Hillier L."/>
            <person name="Hinrichs A.S."/>
            <person name="Holmes I."/>
            <person name="Hoskins R.A."/>
            <person name="Hubisz M.J."/>
            <person name="Hultmark D."/>
            <person name="Huntley M.A."/>
            <person name="Jaffe D.B."/>
            <person name="Jagadeeshan S."/>
            <person name="Jeck W.R."/>
            <person name="Johnson J."/>
            <person name="Jones C.D."/>
            <person name="Jordan W.C."/>
            <person name="Karpen G.H."/>
            <person name="Kataoka E."/>
            <person name="Keightley P.D."/>
            <person name="Kheradpour P."/>
            <person name="Kirkness E.F."/>
            <person name="Koerich L.B."/>
            <person name="Kristiansen K."/>
            <person name="Kudrna D."/>
            <person name="Kulathinal R.J."/>
            <person name="Kumar S."/>
            <person name="Kwok R."/>
            <person name="Lander E."/>
            <person name="Langley C.H."/>
            <person name="Lapoint R."/>
            <person name="Lazzaro B.P."/>
            <person name="Lee S.J."/>
            <person name="Levesque L."/>
            <person name="Li R."/>
            <person name="Lin C.F."/>
            <person name="Lin M.F."/>
            <person name="Lindblad-Toh K."/>
            <person name="Llopart A."/>
            <person name="Long M."/>
            <person name="Low L."/>
            <person name="Lozovsky E."/>
            <person name="Lu J."/>
            <person name="Luo M."/>
            <person name="Machado C.A."/>
            <person name="Makalowski W."/>
            <person name="Marzo M."/>
            <person name="Matsuda M."/>
            <person name="Matzkin L."/>
            <person name="McAllister B."/>
            <person name="McBride C.S."/>
            <person name="McKernan B."/>
            <person name="McKernan K."/>
            <person name="Mendez-Lago M."/>
            <person name="Minx P."/>
            <person name="Mollenhauer M.U."/>
            <person name="Montooth K."/>
            <person name="Mount S.M."/>
            <person name="Mu X."/>
            <person name="Myers E."/>
            <person name="Negre B."/>
            <person name="Newfeld S."/>
            <person name="Nielsen R."/>
            <person name="Noor M.A."/>
            <person name="O'Grady P."/>
            <person name="Pachter L."/>
            <person name="Papaceit M."/>
            <person name="Parisi M.J."/>
            <person name="Parisi M."/>
            <person name="Parts L."/>
            <person name="Pedersen J.S."/>
            <person name="Pesole G."/>
            <person name="Phillippy A.M."/>
            <person name="Ponting C.P."/>
            <person name="Pop M."/>
            <person name="Porcelli D."/>
            <person name="Powell J.R."/>
            <person name="Prohaska S."/>
            <person name="Pruitt K."/>
            <person name="Puig M."/>
            <person name="Quesneville H."/>
            <person name="Ram K.R."/>
            <person name="Rand D."/>
            <person name="Rasmussen M.D."/>
            <person name="Reed L.K."/>
            <person name="Reenan R."/>
            <person name="Reily A."/>
            <person name="Remington K.A."/>
            <person name="Rieger T.T."/>
            <person name="Ritchie M.G."/>
            <person name="Robin C."/>
            <person name="Rogers Y.H."/>
            <person name="Rohde C."/>
            <person name="Rozas J."/>
            <person name="Rubenfield M.J."/>
            <person name="Ruiz A."/>
            <person name="Russo S."/>
            <person name="Salzberg S.L."/>
            <person name="Sanchez-Gracia A."/>
            <person name="Saranga D.J."/>
            <person name="Sato H."/>
            <person name="Schaeffer S.W."/>
            <person name="Schatz M.C."/>
            <person name="Schlenke T."/>
            <person name="Schwartz R."/>
            <person name="Segarra C."/>
            <person name="Singh R.S."/>
            <person name="Sirot L."/>
            <person name="Sirota M."/>
            <person name="Sisneros N.B."/>
            <person name="Smith C.D."/>
            <person name="Smith T.F."/>
            <person name="Spieth J."/>
            <person name="Stage D.E."/>
            <person name="Stark A."/>
            <person name="Stephan W."/>
            <person name="Strausberg R.L."/>
            <person name="Strempel S."/>
            <person name="Sturgill D."/>
            <person name="Sutton G."/>
            <person name="Sutton G.G."/>
            <person name="Tao W."/>
            <person name="Teichmann S."/>
            <person name="Tobari Y.N."/>
            <person name="Tomimura Y."/>
            <person name="Tsolas J.M."/>
            <person name="Valente V.L."/>
            <person name="Venter E."/>
            <person name="Venter J.C."/>
            <person name="Vicario S."/>
            <person name="Vieira F.G."/>
            <person name="Vilella A.J."/>
            <person name="Villasante A."/>
            <person name="Walenz B."/>
            <person name="Wang J."/>
            <person name="Wasserman M."/>
            <person name="Watts T."/>
            <person name="Wilson D."/>
            <person name="Wilson R.K."/>
            <person name="Wing R.A."/>
            <person name="Wolfner M.F."/>
            <person name="Wong A."/>
            <person name="Wong G.K."/>
            <person name="Wu C.I."/>
            <person name="Wu G."/>
            <person name="Yamamoto D."/>
            <person name="Yang H.P."/>
            <person name="Yang S.P."/>
            <person name="Yorke J.A."/>
            <person name="Yoshida K."/>
            <person name="Zdobnov E."/>
            <person name="Zhang P."/>
            <person name="Zhang Y."/>
            <person name="Zimin A.V."/>
            <person name="Baldwin J."/>
            <person name="Abdouelleil A."/>
            <person name="Abdulkadir J."/>
            <person name="Abebe A."/>
            <person name="Abera B."/>
            <person name="Abreu J."/>
            <person name="Acer S.C."/>
            <person name="Aftuck L."/>
            <person name="Alexander A."/>
            <person name="An P."/>
            <person name="Anderson E."/>
            <person name="Anderson S."/>
            <person name="Arachi H."/>
            <person name="Azer M."/>
            <person name="Bachantsang P."/>
            <person name="Barry A."/>
            <person name="Bayul T."/>
            <person name="Berlin A."/>
            <person name="Bessette D."/>
            <person name="Bloom T."/>
            <person name="Blye J."/>
            <person name="Boguslavskiy L."/>
            <person name="Bonnet C."/>
            <person name="Boukhgalter B."/>
            <person name="Bourzgui I."/>
            <person name="Brown A."/>
            <person name="Cahill P."/>
            <person name="Channer S."/>
            <person name="Cheshatsang Y."/>
            <person name="Chuda L."/>
            <person name="Citroen M."/>
            <person name="Collymore A."/>
            <person name="Cooke P."/>
            <person name="Costello M."/>
            <person name="D'Aco K."/>
            <person name="Daza R."/>
            <person name="De Haan G."/>
            <person name="DeGray S."/>
            <person name="DeMaso C."/>
            <person name="Dhargay N."/>
            <person name="Dooley K."/>
            <person name="Dooley E."/>
            <person name="Doricent M."/>
            <person name="Dorje P."/>
            <person name="Dorjee K."/>
            <person name="Dupes A."/>
            <person name="Elong R."/>
            <person name="Falk J."/>
            <person name="Farina A."/>
            <person name="Faro S."/>
            <person name="Ferguson D."/>
            <person name="Fisher S."/>
            <person name="Foley C.D."/>
            <person name="Franke A."/>
            <person name="Friedrich D."/>
            <person name="Gadbois L."/>
            <person name="Gearin G."/>
            <person name="Gearin C.R."/>
            <person name="Giannoukos G."/>
            <person name="Goode T."/>
            <person name="Graham J."/>
            <person name="Grandbois E."/>
            <person name="Grewal S."/>
            <person name="Gyaltsen K."/>
            <person name="Hafez N."/>
            <person name="Hagos B."/>
            <person name="Hall J."/>
            <person name="Henson C."/>
            <person name="Hollinger A."/>
            <person name="Honan T."/>
            <person name="Huard M.D."/>
            <person name="Hughes L."/>
            <person name="Hurhula B."/>
            <person name="Husby M.E."/>
            <person name="Kamat A."/>
            <person name="Kanga B."/>
            <person name="Kashin S."/>
            <person name="Khazanovich D."/>
            <person name="Kisner P."/>
            <person name="Lance K."/>
            <person name="Lara M."/>
            <person name="Lee W."/>
            <person name="Lennon N."/>
            <person name="Letendre F."/>
            <person name="LeVine R."/>
            <person name="Lipovsky A."/>
            <person name="Liu X."/>
            <person name="Liu J."/>
            <person name="Liu S."/>
            <person name="Lokyitsang T."/>
            <person name="Lokyitsang Y."/>
            <person name="Lubonja R."/>
            <person name="Lui A."/>
            <person name="MacDonald P."/>
            <person name="Magnisalis V."/>
            <person name="Maru K."/>
            <person name="Matthews C."/>
            <person name="McCusker W."/>
            <person name="McDonough S."/>
            <person name="Mehta T."/>
            <person name="Meldrim J."/>
            <person name="Meneus L."/>
            <person name="Mihai O."/>
            <person name="Mihalev A."/>
            <person name="Mihova T."/>
            <person name="Mittelman R."/>
            <person name="Mlenga V."/>
            <person name="Montmayeur A."/>
            <person name="Mulrain L."/>
            <person name="Navidi A."/>
            <person name="Naylor J."/>
            <person name="Negash T."/>
            <person name="Nguyen T."/>
            <person name="Nguyen N."/>
            <person name="Nicol R."/>
            <person name="Norbu C."/>
            <person name="Norbu N."/>
            <person name="Novod N."/>
            <person name="O'Neill B."/>
            <person name="Osman S."/>
            <person name="Markiewicz E."/>
            <person name="Oyono O.L."/>
            <person name="Patti C."/>
            <person name="Phunkhang P."/>
            <person name="Pierre F."/>
            <person name="Priest M."/>
            <person name="Raghuraman S."/>
            <person name="Rege F."/>
            <person name="Reyes R."/>
            <person name="Rise C."/>
            <person name="Rogov P."/>
            <person name="Ross K."/>
            <person name="Ryan E."/>
            <person name="Settipalli S."/>
            <person name="Shea T."/>
            <person name="Sherpa N."/>
            <person name="Shi L."/>
            <person name="Shih D."/>
            <person name="Sparrow T."/>
            <person name="Spaulding J."/>
            <person name="Stalker J."/>
            <person name="Stange-Thomann N."/>
            <person name="Stavropoulos S."/>
            <person name="Stone C."/>
            <person name="Strader C."/>
            <person name="Tesfaye S."/>
            <person name="Thomson T."/>
            <person name="Thoulutsang Y."/>
            <person name="Thoulutsang D."/>
            <person name="Topham K."/>
            <person name="Topping I."/>
            <person name="Tsamla T."/>
            <person name="Vassiliev H."/>
            <person name="Vo A."/>
            <person name="Wangchuk T."/>
            <person name="Wangdi T."/>
            <person name="Weiand M."/>
            <person name="Wilkinson J."/>
            <person name="Wilson A."/>
            <person name="Yadav S."/>
            <person name="Young G."/>
            <person name="Yu Q."/>
            <person name="Zembek L."/>
            <person name="Zhong D."/>
            <person name="Zimmer A."/>
            <person name="Zwirko Z."/>
            <person name="Jaffe D.B."/>
            <person name="Alvarez P."/>
            <person name="Brockman W."/>
            <person name="Butler J."/>
            <person name="Chin C."/>
            <person name="Gnerre S."/>
            <person name="Grabherr M."/>
            <person name="Kleber M."/>
            <person name="Mauceli E."/>
            <person name="MacCallum I."/>
        </authorList>
    </citation>
    <scope>NUCLEOTIDE SEQUENCE [LARGE SCALE GENOMIC DNA]</scope>
    <source>
        <strain evidence="3">Tucson 14030-0811.24</strain>
    </source>
</reference>
<sequence>MHGAPRFNIRRISVFFTLGLLFYVLVISGSYYEYQIGGTISNARPEKVWEYVADFNKMRLLNPTIINFKILADHGHAHDWRYTVEYTERLSHWPHWINTATAKYMVTKTKPGVTPIEYAIQSTHETCFFKGLYCLHTLSEFRFSGVKKDTYAHERIKYQCPPLLSSMCRRELEYQRQAVIHNLTHIFNKQST</sequence>
<evidence type="ECO:0000313" key="2">
    <source>
        <dbReference type="EMBL" id="EDW78909.1"/>
    </source>
</evidence>
<protein>
    <submittedName>
        <fullName evidence="2">Uncharacterized protein</fullName>
    </submittedName>
</protein>
<keyword evidence="1" id="KW-0472">Membrane</keyword>
<evidence type="ECO:0000256" key="1">
    <source>
        <dbReference type="SAM" id="Phobius"/>
    </source>
</evidence>
<dbReference type="EMBL" id="CH964095">
    <property type="protein sequence ID" value="EDW78909.1"/>
    <property type="molecule type" value="Genomic_DNA"/>
</dbReference>
<dbReference type="eggNOG" id="ENOG502S293">
    <property type="taxonomic scope" value="Eukaryota"/>
</dbReference>
<dbReference type="OrthoDB" id="6578546at2759"/>